<accession>A0A9X0DRL3</accession>
<comment type="caution">
    <text evidence="1">The sequence shown here is derived from an EMBL/GenBank/DDBJ whole genome shotgun (WGS) entry which is preliminary data.</text>
</comment>
<name>A0A9X0DRL3_9HELO</name>
<dbReference type="AlphaFoldDB" id="A0A9X0DRL3"/>
<dbReference type="Proteomes" id="UP001152300">
    <property type="component" value="Unassembled WGS sequence"/>
</dbReference>
<proteinExistence type="predicted"/>
<gene>
    <name evidence="1" type="ORF">OCU04_000907</name>
</gene>
<organism evidence="1 2">
    <name type="scientific">Sclerotinia nivalis</name>
    <dbReference type="NCBI Taxonomy" id="352851"/>
    <lineage>
        <taxon>Eukaryota</taxon>
        <taxon>Fungi</taxon>
        <taxon>Dikarya</taxon>
        <taxon>Ascomycota</taxon>
        <taxon>Pezizomycotina</taxon>
        <taxon>Leotiomycetes</taxon>
        <taxon>Helotiales</taxon>
        <taxon>Sclerotiniaceae</taxon>
        <taxon>Sclerotinia</taxon>
    </lineage>
</organism>
<dbReference type="EMBL" id="JAPEIS010000001">
    <property type="protein sequence ID" value="KAJ8070533.1"/>
    <property type="molecule type" value="Genomic_DNA"/>
</dbReference>
<sequence>MAYVYTQWVDASGMLDFEISLLIVCIGAELKGSKCINKIFPNGSFFKPPDGVDTTILESYYLSWIMGVMRSRFLGCCKDSGSLLTTNVRLLYNVCVLYRYFDYSQ</sequence>
<keyword evidence="2" id="KW-1185">Reference proteome</keyword>
<reference evidence="1" key="1">
    <citation type="submission" date="2022-11" db="EMBL/GenBank/DDBJ databases">
        <title>Genome Resource of Sclerotinia nivalis Strain SnTB1, a Plant Pathogen Isolated from American Ginseng.</title>
        <authorList>
            <person name="Fan S."/>
        </authorList>
    </citation>
    <scope>NUCLEOTIDE SEQUENCE</scope>
    <source>
        <strain evidence="1">SnTB1</strain>
    </source>
</reference>
<evidence type="ECO:0000313" key="1">
    <source>
        <dbReference type="EMBL" id="KAJ8070533.1"/>
    </source>
</evidence>
<protein>
    <submittedName>
        <fullName evidence="1">Uncharacterized protein</fullName>
    </submittedName>
</protein>
<evidence type="ECO:0000313" key="2">
    <source>
        <dbReference type="Proteomes" id="UP001152300"/>
    </source>
</evidence>